<protein>
    <recommendedName>
        <fullName evidence="2">C-type lectin domain-containing protein</fullName>
    </recommendedName>
</protein>
<name>A0AAV3ZMP2_9GAST</name>
<evidence type="ECO:0000259" key="2">
    <source>
        <dbReference type="PROSITE" id="PS50041"/>
    </source>
</evidence>
<dbReference type="Gene3D" id="3.10.100.10">
    <property type="entry name" value="Mannose-Binding Protein A, subunit A"/>
    <property type="match status" value="1"/>
</dbReference>
<keyword evidence="4" id="KW-1185">Reference proteome</keyword>
<dbReference type="AlphaFoldDB" id="A0AAV3ZMP2"/>
<feature type="compositionally biased region" description="Basic and acidic residues" evidence="1">
    <location>
        <begin position="1"/>
        <end position="12"/>
    </location>
</feature>
<evidence type="ECO:0000313" key="4">
    <source>
        <dbReference type="Proteomes" id="UP000735302"/>
    </source>
</evidence>
<sequence length="91" mass="11412">MQEHGLRPSESSRRKHDKVYSKGIRTKNRGLIWIGLRRFRGEDKWRWVDGDVEFVYPVWWKRNIDWCMWLSKLEDHTAWIRWQCDFEIKYI</sequence>
<organism evidence="3 4">
    <name type="scientific">Plakobranchus ocellatus</name>
    <dbReference type="NCBI Taxonomy" id="259542"/>
    <lineage>
        <taxon>Eukaryota</taxon>
        <taxon>Metazoa</taxon>
        <taxon>Spiralia</taxon>
        <taxon>Lophotrochozoa</taxon>
        <taxon>Mollusca</taxon>
        <taxon>Gastropoda</taxon>
        <taxon>Heterobranchia</taxon>
        <taxon>Euthyneura</taxon>
        <taxon>Panpulmonata</taxon>
        <taxon>Sacoglossa</taxon>
        <taxon>Placobranchoidea</taxon>
        <taxon>Plakobranchidae</taxon>
        <taxon>Plakobranchus</taxon>
    </lineage>
</organism>
<dbReference type="PROSITE" id="PS50041">
    <property type="entry name" value="C_TYPE_LECTIN_2"/>
    <property type="match status" value="1"/>
</dbReference>
<dbReference type="Proteomes" id="UP000735302">
    <property type="component" value="Unassembled WGS sequence"/>
</dbReference>
<proteinExistence type="predicted"/>
<evidence type="ECO:0000313" key="3">
    <source>
        <dbReference type="EMBL" id="GFN95814.1"/>
    </source>
</evidence>
<comment type="caution">
    <text evidence="3">The sequence shown here is derived from an EMBL/GenBank/DDBJ whole genome shotgun (WGS) entry which is preliminary data.</text>
</comment>
<reference evidence="3 4" key="1">
    <citation type="journal article" date="2021" name="Elife">
        <title>Chloroplast acquisition without the gene transfer in kleptoplastic sea slugs, Plakobranchus ocellatus.</title>
        <authorList>
            <person name="Maeda T."/>
            <person name="Takahashi S."/>
            <person name="Yoshida T."/>
            <person name="Shimamura S."/>
            <person name="Takaki Y."/>
            <person name="Nagai Y."/>
            <person name="Toyoda A."/>
            <person name="Suzuki Y."/>
            <person name="Arimoto A."/>
            <person name="Ishii H."/>
            <person name="Satoh N."/>
            <person name="Nishiyama T."/>
            <person name="Hasebe M."/>
            <person name="Maruyama T."/>
            <person name="Minagawa J."/>
            <person name="Obokata J."/>
            <person name="Shigenobu S."/>
        </authorList>
    </citation>
    <scope>NUCLEOTIDE SEQUENCE [LARGE SCALE GENOMIC DNA]</scope>
</reference>
<accession>A0AAV3ZMP2</accession>
<dbReference type="SUPFAM" id="SSF56436">
    <property type="entry name" value="C-type lectin-like"/>
    <property type="match status" value="1"/>
</dbReference>
<evidence type="ECO:0000256" key="1">
    <source>
        <dbReference type="SAM" id="MobiDB-lite"/>
    </source>
</evidence>
<dbReference type="EMBL" id="BLXT01002535">
    <property type="protein sequence ID" value="GFN95814.1"/>
    <property type="molecule type" value="Genomic_DNA"/>
</dbReference>
<feature type="domain" description="C-type lectin" evidence="2">
    <location>
        <begin position="32"/>
        <end position="91"/>
    </location>
</feature>
<dbReference type="InterPro" id="IPR016187">
    <property type="entry name" value="CTDL_fold"/>
</dbReference>
<dbReference type="InterPro" id="IPR001304">
    <property type="entry name" value="C-type_lectin-like"/>
</dbReference>
<feature type="region of interest" description="Disordered" evidence="1">
    <location>
        <begin position="1"/>
        <end position="20"/>
    </location>
</feature>
<dbReference type="InterPro" id="IPR016186">
    <property type="entry name" value="C-type_lectin-like/link_sf"/>
</dbReference>
<dbReference type="CDD" id="cd00037">
    <property type="entry name" value="CLECT"/>
    <property type="match status" value="1"/>
</dbReference>
<gene>
    <name evidence="3" type="ORF">PoB_002232000</name>
</gene>